<organism evidence="1 2">
    <name type="scientific">Algivirga pacifica</name>
    <dbReference type="NCBI Taxonomy" id="1162670"/>
    <lineage>
        <taxon>Bacteria</taxon>
        <taxon>Pseudomonadati</taxon>
        <taxon>Bacteroidota</taxon>
        <taxon>Cytophagia</taxon>
        <taxon>Cytophagales</taxon>
        <taxon>Flammeovirgaceae</taxon>
        <taxon>Algivirga</taxon>
    </lineage>
</organism>
<proteinExistence type="predicted"/>
<name>A0ABP9DK74_9BACT</name>
<gene>
    <name evidence="1" type="ORF">GCM10023331_31870</name>
</gene>
<evidence type="ECO:0000313" key="2">
    <source>
        <dbReference type="Proteomes" id="UP001500298"/>
    </source>
</evidence>
<accession>A0ABP9DK74</accession>
<dbReference type="Proteomes" id="UP001500298">
    <property type="component" value="Unassembled WGS sequence"/>
</dbReference>
<sequence length="66" mass="8067">MIDSPFAFISWNEKATRKEKRQFYKKRNKWIAKLKKGIEIEQPNGKSHVMYLIVKRNEHPYFIIEI</sequence>
<keyword evidence="2" id="KW-1185">Reference proteome</keyword>
<reference evidence="2" key="1">
    <citation type="journal article" date="2019" name="Int. J. Syst. Evol. Microbiol.">
        <title>The Global Catalogue of Microorganisms (GCM) 10K type strain sequencing project: providing services to taxonomists for standard genome sequencing and annotation.</title>
        <authorList>
            <consortium name="The Broad Institute Genomics Platform"/>
            <consortium name="The Broad Institute Genome Sequencing Center for Infectious Disease"/>
            <person name="Wu L."/>
            <person name="Ma J."/>
        </authorList>
    </citation>
    <scope>NUCLEOTIDE SEQUENCE [LARGE SCALE GENOMIC DNA]</scope>
    <source>
        <strain evidence="2">JCM 18326</strain>
    </source>
</reference>
<protein>
    <submittedName>
        <fullName evidence="1">Uncharacterized protein</fullName>
    </submittedName>
</protein>
<comment type="caution">
    <text evidence="1">The sequence shown here is derived from an EMBL/GenBank/DDBJ whole genome shotgun (WGS) entry which is preliminary data.</text>
</comment>
<evidence type="ECO:0000313" key="1">
    <source>
        <dbReference type="EMBL" id="GAA4844663.1"/>
    </source>
</evidence>
<dbReference type="EMBL" id="BAABJX010000051">
    <property type="protein sequence ID" value="GAA4844663.1"/>
    <property type="molecule type" value="Genomic_DNA"/>
</dbReference>